<gene>
    <name evidence="2" type="ORF">THIOM_001464</name>
</gene>
<evidence type="ECO:0000259" key="1">
    <source>
        <dbReference type="Pfam" id="PF01850"/>
    </source>
</evidence>
<dbReference type="SUPFAM" id="SSF88723">
    <property type="entry name" value="PIN domain-like"/>
    <property type="match status" value="1"/>
</dbReference>
<dbReference type="PANTHER" id="PTHR36173">
    <property type="entry name" value="RIBONUCLEASE VAPC16-RELATED"/>
    <property type="match status" value="1"/>
</dbReference>
<sequence length="69" mass="8077">MPLKLTKLFHARSLKLLPVELHHVYALESLPLHHRDPFDRLLIAQAIAEQMFLVSADSQFDQYPVDIIW</sequence>
<feature type="domain" description="PIN" evidence="1">
    <location>
        <begin position="11"/>
        <end position="64"/>
    </location>
</feature>
<organism evidence="2 3">
    <name type="scientific">Candidatus Thiomargarita nelsonii</name>
    <dbReference type="NCBI Taxonomy" id="1003181"/>
    <lineage>
        <taxon>Bacteria</taxon>
        <taxon>Pseudomonadati</taxon>
        <taxon>Pseudomonadota</taxon>
        <taxon>Gammaproteobacteria</taxon>
        <taxon>Thiotrichales</taxon>
        <taxon>Thiotrichaceae</taxon>
        <taxon>Thiomargarita</taxon>
    </lineage>
</organism>
<dbReference type="Proteomes" id="UP000076962">
    <property type="component" value="Unassembled WGS sequence"/>
</dbReference>
<dbReference type="InterPro" id="IPR041705">
    <property type="entry name" value="PIN_Sll0205"/>
</dbReference>
<dbReference type="PANTHER" id="PTHR36173:SF2">
    <property type="entry name" value="RIBONUCLEASE VAPC16"/>
    <property type="match status" value="1"/>
</dbReference>
<comment type="caution">
    <text evidence="2">The sequence shown here is derived from an EMBL/GenBank/DDBJ whole genome shotgun (WGS) entry which is preliminary data.</text>
</comment>
<dbReference type="InterPro" id="IPR002716">
    <property type="entry name" value="PIN_dom"/>
</dbReference>
<reference evidence="2 3" key="1">
    <citation type="submission" date="2016-05" db="EMBL/GenBank/DDBJ databases">
        <title>Single-cell genome of chain-forming Candidatus Thiomargarita nelsonii and comparison to other large sulfur-oxidizing bacteria.</title>
        <authorList>
            <person name="Winkel M."/>
            <person name="Salman V."/>
            <person name="Woyke T."/>
            <person name="Schulz-Vogt H."/>
            <person name="Richter M."/>
            <person name="Flood B."/>
            <person name="Bailey J."/>
            <person name="Amann R."/>
            <person name="Mussmann M."/>
        </authorList>
    </citation>
    <scope>NUCLEOTIDE SEQUENCE [LARGE SCALE GENOMIC DNA]</scope>
    <source>
        <strain evidence="2 3">THI036</strain>
    </source>
</reference>
<evidence type="ECO:0000313" key="2">
    <source>
        <dbReference type="EMBL" id="OAD22722.1"/>
    </source>
</evidence>
<dbReference type="EMBL" id="LUTY01000777">
    <property type="protein sequence ID" value="OAD22722.1"/>
    <property type="molecule type" value="Genomic_DNA"/>
</dbReference>
<name>A0A176S3N6_9GAMM</name>
<evidence type="ECO:0000313" key="3">
    <source>
        <dbReference type="Proteomes" id="UP000076962"/>
    </source>
</evidence>
<keyword evidence="3" id="KW-1185">Reference proteome</keyword>
<dbReference type="InterPro" id="IPR029060">
    <property type="entry name" value="PIN-like_dom_sf"/>
</dbReference>
<dbReference type="InterPro" id="IPR052919">
    <property type="entry name" value="TA_system_RNase"/>
</dbReference>
<proteinExistence type="predicted"/>
<dbReference type="AlphaFoldDB" id="A0A176S3N6"/>
<protein>
    <submittedName>
        <fullName evidence="2">PilT protein domain-containing protein</fullName>
    </submittedName>
</protein>
<dbReference type="CDD" id="cd09872">
    <property type="entry name" value="PIN_Sll0205-like"/>
    <property type="match status" value="1"/>
</dbReference>
<dbReference type="Pfam" id="PF01850">
    <property type="entry name" value="PIN"/>
    <property type="match status" value="1"/>
</dbReference>
<accession>A0A176S3N6</accession>